<sequence>MESRKRKSELELYIDTLTDPPEKQRKAAEFYNSLRQFYKRRWNAPLRLPHVQGVEVNLFRLYDTVMALGGWQKVAACDKWSDIAEMFGCKDDIVCGDHAIKILYMRYLSKFEQVETIGDVDDYVDNEMSRSRGRNATSFFATNDCPISYSRMHPEQPPRDERGQIITDPDYARLVKSLMSGLPNEVDFAMNVSMLLSHAGPKQLRICHAPTLLTLLVAHTGVYDEEDKAMQKLGDDWKKTTRHNYRRFWASSGVPLDLLVRFVDPEIAAEYVEASEDDDFFTGVTETFNVKDPRCWRLNQVTTIIRNLSFESANRVTIVKTWPVMKFLIMCASCRWAPLYVAAMDALSNLATDIDLADKTLVYVSQHAILRLIHEGIFSMDKLKLIRSLEILGSLCGFEGNEAIICDWLRADTISHIFEIVGVKDIMMCVYTLECLYQISEMGDTACDLIAESPKAIQQLVSMATLEAVSFGPAGLAGMKVVEYQPTFSQAPPQQPVHPAFRPGPSQPPPPVTPAPPMTVRQVIQNNLALQQVQRESQQVPPSPTIQAPPTVFSNGSSSSRKHLPVRPIIPESNPAQTEEEKRLEKLTVEWIKKNLVFEPSICTARGDLYSVYVDDLRNHHHSTSGSLPMFSGVMKNLYPDVVFRMADNGVMIVAQGIRLVRPHRLAPSSTTTCNPSTADSHPLMKKMLTDPEPPMENGINGHSVDATSSSEDDGSSNEVEMKKDFLEQNENAKKILTNGTMEVCQAPIQAAKLFDDDENRKNEEVPIERREQFVNDDTPPPQKTEQPMTNGVAPMCNGNHHKPKKDTVASRAAHIVAVAAACNGDLEKINGVKEEPITVEKKWVPVSSQPTDYMCDWDCCSKFYSSPSHVLKHLSEEHVAEELRVLCRWNGCTDPTPRNRWSLITHIQDSHCNEAQLKASAQRRREGGVVRVTRPDVVARDMNNHPGYAKNAAFDAIRRHAFNFLSRELTEEAEGPVTKSIRLTSCLILRNLARYSADGRQKLRRHESHLCWLALSRLESSHALSQLLSELHQTPSAEEDQLVPKPISQAPSSASLSSMPGGAGGSSSQLPTIPDSPTSSTLVTTPLRKPVSFSAGGGAKPQPPVNRMINFSALSTEKTTEKTTSSSSSTSSAQFTATATTRHALQQHLPSQPSPLVQKTTPVRAGAGN</sequence>
<dbReference type="STRING" id="1561998.A0A1I7UQZ2"/>
<feature type="compositionally biased region" description="Low complexity" evidence="6">
    <location>
        <begin position="1077"/>
        <end position="1088"/>
    </location>
</feature>
<dbReference type="InterPro" id="IPR036431">
    <property type="entry name" value="ARID_dom_sf"/>
</dbReference>
<evidence type="ECO:0000256" key="6">
    <source>
        <dbReference type="SAM" id="MobiDB-lite"/>
    </source>
</evidence>
<dbReference type="GO" id="GO:0006325">
    <property type="term" value="P:chromatin organization"/>
    <property type="evidence" value="ECO:0007669"/>
    <property type="project" value="UniProtKB-KW"/>
</dbReference>
<feature type="domain" description="RFX-type winged-helix" evidence="9">
    <location>
        <begin position="588"/>
        <end position="662"/>
    </location>
</feature>
<dbReference type="Pfam" id="PF01388">
    <property type="entry name" value="ARID"/>
    <property type="match status" value="1"/>
</dbReference>
<feature type="domain" description="ARID" evidence="8">
    <location>
        <begin position="24"/>
        <end position="116"/>
    </location>
</feature>
<name>A0A1I7UQZ2_9PELO</name>
<dbReference type="CDD" id="cd16100">
    <property type="entry name" value="ARID"/>
    <property type="match status" value="1"/>
</dbReference>
<keyword evidence="5" id="KW-0479">Metal-binding</keyword>
<dbReference type="Gene3D" id="1.10.150.60">
    <property type="entry name" value="ARID DNA-binding domain"/>
    <property type="match status" value="1"/>
</dbReference>
<evidence type="ECO:0000256" key="5">
    <source>
        <dbReference type="PROSITE-ProRule" id="PRU00042"/>
    </source>
</evidence>
<dbReference type="GO" id="GO:0006355">
    <property type="term" value="P:regulation of DNA-templated transcription"/>
    <property type="evidence" value="ECO:0007669"/>
    <property type="project" value="InterPro"/>
</dbReference>
<dbReference type="InterPro" id="IPR016024">
    <property type="entry name" value="ARM-type_fold"/>
</dbReference>
<accession>A0A1I7UQZ2</accession>
<dbReference type="PROSITE" id="PS51526">
    <property type="entry name" value="RFX_DBD"/>
    <property type="match status" value="1"/>
</dbReference>
<dbReference type="PROSITE" id="PS51011">
    <property type="entry name" value="ARID"/>
    <property type="match status" value="1"/>
</dbReference>
<keyword evidence="3" id="KW-0804">Transcription</keyword>
<keyword evidence="1" id="KW-0156">Chromatin regulator</keyword>
<dbReference type="InterPro" id="IPR052406">
    <property type="entry name" value="Chromatin_Remodeling_Comp"/>
</dbReference>
<dbReference type="PANTHER" id="PTHR22970:SF14">
    <property type="entry name" value="AT-RICH INTERACTIVE DOMAIN-CONTAINING PROTEIN 2"/>
    <property type="match status" value="1"/>
</dbReference>
<dbReference type="WBParaSite" id="Csp11.Scaffold630.g18469.t1">
    <property type="protein sequence ID" value="Csp11.Scaffold630.g18469.t1"/>
    <property type="gene ID" value="Csp11.Scaffold630.g18469"/>
</dbReference>
<dbReference type="AlphaFoldDB" id="A0A1I7UQZ2"/>
<dbReference type="SUPFAM" id="SSF48371">
    <property type="entry name" value="ARM repeat"/>
    <property type="match status" value="1"/>
</dbReference>
<dbReference type="SMART" id="SM00501">
    <property type="entry name" value="BRIGHT"/>
    <property type="match status" value="1"/>
</dbReference>
<proteinExistence type="predicted"/>
<protein>
    <submittedName>
        <fullName evidence="11">ARID domain-containing protein</fullName>
    </submittedName>
</protein>
<reference evidence="11" key="1">
    <citation type="submission" date="2016-11" db="UniProtKB">
        <authorList>
            <consortium name="WormBaseParasite"/>
        </authorList>
    </citation>
    <scope>IDENTIFICATION</scope>
</reference>
<dbReference type="PROSITE" id="PS50157">
    <property type="entry name" value="ZINC_FINGER_C2H2_2"/>
    <property type="match status" value="1"/>
</dbReference>
<dbReference type="PROSITE" id="PS00028">
    <property type="entry name" value="ZINC_FINGER_C2H2_1"/>
    <property type="match status" value="1"/>
</dbReference>
<feature type="compositionally biased region" description="Polar residues" evidence="6">
    <location>
        <begin position="533"/>
        <end position="559"/>
    </location>
</feature>
<dbReference type="SUPFAM" id="SSF46774">
    <property type="entry name" value="ARID-like"/>
    <property type="match status" value="1"/>
</dbReference>
<dbReference type="GO" id="GO:0008270">
    <property type="term" value="F:zinc ion binding"/>
    <property type="evidence" value="ECO:0007669"/>
    <property type="project" value="UniProtKB-KW"/>
</dbReference>
<evidence type="ECO:0000259" key="9">
    <source>
        <dbReference type="PROSITE" id="PS51526"/>
    </source>
</evidence>
<keyword evidence="5" id="KW-0862">Zinc</keyword>
<keyword evidence="5" id="KW-0863">Zinc-finger</keyword>
<dbReference type="GO" id="GO:0003677">
    <property type="term" value="F:DNA binding"/>
    <property type="evidence" value="ECO:0007669"/>
    <property type="project" value="InterPro"/>
</dbReference>
<feature type="compositionally biased region" description="Low complexity" evidence="6">
    <location>
        <begin position="1047"/>
        <end position="1061"/>
    </location>
</feature>
<dbReference type="Gene3D" id="3.30.160.60">
    <property type="entry name" value="Classic Zinc Finger"/>
    <property type="match status" value="1"/>
</dbReference>
<feature type="compositionally biased region" description="Low complexity" evidence="6">
    <location>
        <begin position="1113"/>
        <end position="1142"/>
    </location>
</feature>
<evidence type="ECO:0000256" key="1">
    <source>
        <dbReference type="ARBA" id="ARBA00022853"/>
    </source>
</evidence>
<evidence type="ECO:0000256" key="4">
    <source>
        <dbReference type="ARBA" id="ARBA00023242"/>
    </source>
</evidence>
<feature type="compositionally biased region" description="Pro residues" evidence="6">
    <location>
        <begin position="505"/>
        <end position="517"/>
    </location>
</feature>
<evidence type="ECO:0000256" key="2">
    <source>
        <dbReference type="ARBA" id="ARBA00023015"/>
    </source>
</evidence>
<dbReference type="SMART" id="SM01014">
    <property type="entry name" value="ARID"/>
    <property type="match status" value="1"/>
</dbReference>
<keyword evidence="4" id="KW-0539">Nucleus</keyword>
<feature type="compositionally biased region" description="Polar residues" evidence="6">
    <location>
        <begin position="1149"/>
        <end position="1162"/>
    </location>
</feature>
<evidence type="ECO:0000256" key="3">
    <source>
        <dbReference type="ARBA" id="ARBA00023163"/>
    </source>
</evidence>
<feature type="region of interest" description="Disordered" evidence="6">
    <location>
        <begin position="667"/>
        <end position="718"/>
    </location>
</feature>
<keyword evidence="2" id="KW-0805">Transcription regulation</keyword>
<feature type="region of interest" description="Disordered" evidence="6">
    <location>
        <begin position="1036"/>
        <end position="1170"/>
    </location>
</feature>
<feature type="region of interest" description="Disordered" evidence="6">
    <location>
        <begin position="533"/>
        <end position="579"/>
    </location>
</feature>
<dbReference type="InterPro" id="IPR013087">
    <property type="entry name" value="Znf_C2H2_type"/>
</dbReference>
<dbReference type="eggNOG" id="KOG2312">
    <property type="taxonomic scope" value="Eukaryota"/>
</dbReference>
<evidence type="ECO:0000259" key="8">
    <source>
        <dbReference type="PROSITE" id="PS51011"/>
    </source>
</evidence>
<evidence type="ECO:0000313" key="10">
    <source>
        <dbReference type="Proteomes" id="UP000095282"/>
    </source>
</evidence>
<dbReference type="PANTHER" id="PTHR22970">
    <property type="entry name" value="AT-RICH INTERACTIVE DOMAIN-CONTAINING PROTEIN 2"/>
    <property type="match status" value="1"/>
</dbReference>
<organism evidence="10 11">
    <name type="scientific">Caenorhabditis tropicalis</name>
    <dbReference type="NCBI Taxonomy" id="1561998"/>
    <lineage>
        <taxon>Eukaryota</taxon>
        <taxon>Metazoa</taxon>
        <taxon>Ecdysozoa</taxon>
        <taxon>Nematoda</taxon>
        <taxon>Chromadorea</taxon>
        <taxon>Rhabditida</taxon>
        <taxon>Rhabditina</taxon>
        <taxon>Rhabditomorpha</taxon>
        <taxon>Rhabditoidea</taxon>
        <taxon>Rhabditidae</taxon>
        <taxon>Peloderinae</taxon>
        <taxon>Caenorhabditis</taxon>
    </lineage>
</organism>
<dbReference type="InterPro" id="IPR003150">
    <property type="entry name" value="DNA-bd_RFX"/>
</dbReference>
<feature type="region of interest" description="Disordered" evidence="6">
    <location>
        <begin position="488"/>
        <end position="518"/>
    </location>
</feature>
<feature type="compositionally biased region" description="Polar residues" evidence="6">
    <location>
        <begin position="668"/>
        <end position="680"/>
    </location>
</feature>
<dbReference type="InterPro" id="IPR001606">
    <property type="entry name" value="ARID_dom"/>
</dbReference>
<evidence type="ECO:0000259" key="7">
    <source>
        <dbReference type="PROSITE" id="PS50157"/>
    </source>
</evidence>
<keyword evidence="10" id="KW-1185">Reference proteome</keyword>
<evidence type="ECO:0000313" key="11">
    <source>
        <dbReference type="WBParaSite" id="Csp11.Scaffold630.g18469.t1"/>
    </source>
</evidence>
<feature type="domain" description="C2H2-type" evidence="7">
    <location>
        <begin position="854"/>
        <end position="884"/>
    </location>
</feature>
<dbReference type="Proteomes" id="UP000095282">
    <property type="component" value="Unplaced"/>
</dbReference>